<proteinExistence type="predicted"/>
<organism evidence="2 3">
    <name type="scientific">Diversispora epigaea</name>
    <dbReference type="NCBI Taxonomy" id="1348612"/>
    <lineage>
        <taxon>Eukaryota</taxon>
        <taxon>Fungi</taxon>
        <taxon>Fungi incertae sedis</taxon>
        <taxon>Mucoromycota</taxon>
        <taxon>Glomeromycotina</taxon>
        <taxon>Glomeromycetes</taxon>
        <taxon>Diversisporales</taxon>
        <taxon>Diversisporaceae</taxon>
        <taxon>Diversispora</taxon>
    </lineage>
</organism>
<feature type="compositionally biased region" description="Basic and acidic residues" evidence="1">
    <location>
        <begin position="189"/>
        <end position="203"/>
    </location>
</feature>
<feature type="compositionally biased region" description="Polar residues" evidence="1">
    <location>
        <begin position="257"/>
        <end position="268"/>
    </location>
</feature>
<feature type="compositionally biased region" description="Low complexity" evidence="1">
    <location>
        <begin position="204"/>
        <end position="216"/>
    </location>
</feature>
<dbReference type="AlphaFoldDB" id="A0A397J3M3"/>
<feature type="region of interest" description="Disordered" evidence="1">
    <location>
        <begin position="247"/>
        <end position="268"/>
    </location>
</feature>
<comment type="caution">
    <text evidence="2">The sequence shown here is derived from an EMBL/GenBank/DDBJ whole genome shotgun (WGS) entry which is preliminary data.</text>
</comment>
<feature type="region of interest" description="Disordered" evidence="1">
    <location>
        <begin position="166"/>
        <end position="221"/>
    </location>
</feature>
<reference evidence="2 3" key="1">
    <citation type="submission" date="2018-08" db="EMBL/GenBank/DDBJ databases">
        <title>Genome and evolution of the arbuscular mycorrhizal fungus Diversispora epigaea (formerly Glomus versiforme) and its bacterial endosymbionts.</title>
        <authorList>
            <person name="Sun X."/>
            <person name="Fei Z."/>
            <person name="Harrison M."/>
        </authorList>
    </citation>
    <scope>NUCLEOTIDE SEQUENCE [LARGE SCALE GENOMIC DNA]</scope>
    <source>
        <strain evidence="2 3">IT104</strain>
    </source>
</reference>
<keyword evidence="3" id="KW-1185">Reference proteome</keyword>
<dbReference type="OrthoDB" id="2436039at2759"/>
<evidence type="ECO:0000313" key="3">
    <source>
        <dbReference type="Proteomes" id="UP000266861"/>
    </source>
</evidence>
<dbReference type="Proteomes" id="UP000266861">
    <property type="component" value="Unassembled WGS sequence"/>
</dbReference>
<sequence>MRETLLDMMVPVSGRHFYMKYLKRLQQESWIHLLKIKDIVTIGLHSAVTKHEITNNNLDNNNCIFILQMQKADLEDMTCTITLIHISSKAAMPLSKISLRRVQVAKCNSINQLLGRLQVELETKNAELLKQVREAENAKLKARIAKLKQIAEENTELKDRITKLEQKQTQVINKQEPSPTKDISSLIESHSDEEKGITPEIEHSSIQSESETSTTSLPQDIIDDDSAEILDFVEAIHKERISSEIRERNREKKLQKSHNNLTPPMQSIVLTPESLDSKTVKNFWNQNQNKSQDKTSQSHKKKGTENIVQVIADGIQDNILSDPNHVIEISVTARHQNSDTISLLDLTQLFDKATNAEHYVMKANQEETLC</sequence>
<gene>
    <name evidence="2" type="ORF">Glove_115g13</name>
</gene>
<evidence type="ECO:0000313" key="2">
    <source>
        <dbReference type="EMBL" id="RHZ81997.1"/>
    </source>
</evidence>
<dbReference type="EMBL" id="PQFF01000107">
    <property type="protein sequence ID" value="RHZ81997.1"/>
    <property type="molecule type" value="Genomic_DNA"/>
</dbReference>
<name>A0A397J3M3_9GLOM</name>
<protein>
    <submittedName>
        <fullName evidence="2">Uncharacterized protein</fullName>
    </submittedName>
</protein>
<accession>A0A397J3M3</accession>
<feature type="compositionally biased region" description="Polar residues" evidence="1">
    <location>
        <begin position="167"/>
        <end position="188"/>
    </location>
</feature>
<evidence type="ECO:0000256" key="1">
    <source>
        <dbReference type="SAM" id="MobiDB-lite"/>
    </source>
</evidence>